<evidence type="ECO:0000313" key="1">
    <source>
        <dbReference type="EMBL" id="KAK7469284.1"/>
    </source>
</evidence>
<dbReference type="EMBL" id="JBANRG010000003">
    <property type="protein sequence ID" value="KAK7469284.1"/>
    <property type="molecule type" value="Genomic_DNA"/>
</dbReference>
<dbReference type="Proteomes" id="UP001498398">
    <property type="component" value="Unassembled WGS sequence"/>
</dbReference>
<name>A0ABR1JYX8_9AGAR</name>
<reference evidence="1 2" key="1">
    <citation type="submission" date="2024-01" db="EMBL/GenBank/DDBJ databases">
        <title>A draft genome for the cacao thread blight pathogen Marasmiellus scandens.</title>
        <authorList>
            <person name="Baruah I.K."/>
            <person name="Leung J."/>
            <person name="Bukari Y."/>
            <person name="Amoako-Attah I."/>
            <person name="Meinhardt L.W."/>
            <person name="Bailey B.A."/>
            <person name="Cohen S.P."/>
        </authorList>
    </citation>
    <scope>NUCLEOTIDE SEQUENCE [LARGE SCALE GENOMIC DNA]</scope>
    <source>
        <strain evidence="1 2">GH-19</strain>
    </source>
</reference>
<organism evidence="1 2">
    <name type="scientific">Marasmiellus scandens</name>
    <dbReference type="NCBI Taxonomy" id="2682957"/>
    <lineage>
        <taxon>Eukaryota</taxon>
        <taxon>Fungi</taxon>
        <taxon>Dikarya</taxon>
        <taxon>Basidiomycota</taxon>
        <taxon>Agaricomycotina</taxon>
        <taxon>Agaricomycetes</taxon>
        <taxon>Agaricomycetidae</taxon>
        <taxon>Agaricales</taxon>
        <taxon>Marasmiineae</taxon>
        <taxon>Omphalotaceae</taxon>
        <taxon>Marasmiellus</taxon>
    </lineage>
</organism>
<gene>
    <name evidence="1" type="ORF">VKT23_003768</name>
</gene>
<sequence>MSPPQHFPLPQELIDSIIDQLQDSRRDLLACALVGHAWLPQCRKHLFRVISCGPELSKPGETSEEPLFRIARAPIFAQHIPPLVHQLTFDCAYSPELLTMLLRSSSFIQLRHLTLSNVPLRHLHHTETRSLPEFLGQCPSLEHLALVKVPMRDISQLCSPDRLRNSRLRSLTLHSLTCTEDIAEQAEDTLLTGPRVELETLELKDVDPDLVDMLFCRHSSPFTLDSLKELRLGDDGFEDLLREFGSSITHLSLHPPIASYTFLLNPYVLPQLRHLTVTGNDFKHDAIPSILFQLGSSGLELQTLTLPLTVLSAGYPEVGPGHDKLVCEFIRDTPSLERIVLSLRRKSKLRYHVLMSHPVMMVMKQREILMRLIESVKTGKLDVKIESDGVEWSSRQHLRWPE</sequence>
<dbReference type="Gene3D" id="3.80.10.10">
    <property type="entry name" value="Ribonuclease Inhibitor"/>
    <property type="match status" value="1"/>
</dbReference>
<dbReference type="InterPro" id="IPR032675">
    <property type="entry name" value="LRR_dom_sf"/>
</dbReference>
<accession>A0ABR1JYX8</accession>
<proteinExistence type="predicted"/>
<evidence type="ECO:0008006" key="3">
    <source>
        <dbReference type="Google" id="ProtNLM"/>
    </source>
</evidence>
<keyword evidence="2" id="KW-1185">Reference proteome</keyword>
<dbReference type="SUPFAM" id="SSF52047">
    <property type="entry name" value="RNI-like"/>
    <property type="match status" value="1"/>
</dbReference>
<comment type="caution">
    <text evidence="1">The sequence shown here is derived from an EMBL/GenBank/DDBJ whole genome shotgun (WGS) entry which is preliminary data.</text>
</comment>
<evidence type="ECO:0000313" key="2">
    <source>
        <dbReference type="Proteomes" id="UP001498398"/>
    </source>
</evidence>
<protein>
    <recommendedName>
        <fullName evidence="3">F-box domain-containing protein</fullName>
    </recommendedName>
</protein>